<dbReference type="Proteomes" id="UP000007881">
    <property type="component" value="Chromosome"/>
</dbReference>
<dbReference type="SMART" id="SM00448">
    <property type="entry name" value="REC"/>
    <property type="match status" value="1"/>
</dbReference>
<dbReference type="InterPro" id="IPR050595">
    <property type="entry name" value="Bact_response_regulator"/>
</dbReference>
<dbReference type="Gene3D" id="3.40.50.2300">
    <property type="match status" value="1"/>
</dbReference>
<sequence length="137" mass="13873">MPADPAATPPLVLLVDDESHILRLLALKLEGAGIAVATACNGAEALAVATQRHPSLIVSDFNMPVLDGAGLVAKLQADPTLHGIPVVLLTGRGHTLPPEALGSPSLVAVKRKPFSGREMLALVQEVLGSPAASGVAA</sequence>
<accession>I0II71</accession>
<organism evidence="4 5">
    <name type="scientific">Phycisphaera mikurensis (strain NBRC 102666 / KCTC 22515 / FYK2301M01)</name>
    <dbReference type="NCBI Taxonomy" id="1142394"/>
    <lineage>
        <taxon>Bacteria</taxon>
        <taxon>Pseudomonadati</taxon>
        <taxon>Planctomycetota</taxon>
        <taxon>Phycisphaerae</taxon>
        <taxon>Phycisphaerales</taxon>
        <taxon>Phycisphaeraceae</taxon>
        <taxon>Phycisphaera</taxon>
    </lineage>
</organism>
<dbReference type="KEGG" id="phm:PSMK_28000"/>
<keyword evidence="1 2" id="KW-0597">Phosphoprotein</keyword>
<dbReference type="OrthoDB" id="272828at2"/>
<dbReference type="PANTHER" id="PTHR44591">
    <property type="entry name" value="STRESS RESPONSE REGULATOR PROTEIN 1"/>
    <property type="match status" value="1"/>
</dbReference>
<evidence type="ECO:0000256" key="2">
    <source>
        <dbReference type="PROSITE-ProRule" id="PRU00169"/>
    </source>
</evidence>
<evidence type="ECO:0000313" key="5">
    <source>
        <dbReference type="Proteomes" id="UP000007881"/>
    </source>
</evidence>
<dbReference type="Pfam" id="PF00072">
    <property type="entry name" value="Response_reg"/>
    <property type="match status" value="1"/>
</dbReference>
<dbReference type="EMBL" id="AP012338">
    <property type="protein sequence ID" value="BAM04959.1"/>
    <property type="molecule type" value="Genomic_DNA"/>
</dbReference>
<dbReference type="InterPro" id="IPR001789">
    <property type="entry name" value="Sig_transdc_resp-reg_receiver"/>
</dbReference>
<dbReference type="eggNOG" id="COG0784">
    <property type="taxonomic scope" value="Bacteria"/>
</dbReference>
<dbReference type="PROSITE" id="PS50110">
    <property type="entry name" value="RESPONSE_REGULATORY"/>
    <property type="match status" value="1"/>
</dbReference>
<dbReference type="SUPFAM" id="SSF52172">
    <property type="entry name" value="CheY-like"/>
    <property type="match status" value="1"/>
</dbReference>
<evidence type="ECO:0000259" key="3">
    <source>
        <dbReference type="PROSITE" id="PS50110"/>
    </source>
</evidence>
<gene>
    <name evidence="4" type="ordered locus">PSMK_28000</name>
</gene>
<dbReference type="PANTHER" id="PTHR44591:SF3">
    <property type="entry name" value="RESPONSE REGULATORY DOMAIN-CONTAINING PROTEIN"/>
    <property type="match status" value="1"/>
</dbReference>
<evidence type="ECO:0000256" key="1">
    <source>
        <dbReference type="ARBA" id="ARBA00022553"/>
    </source>
</evidence>
<proteinExistence type="predicted"/>
<keyword evidence="5" id="KW-1185">Reference proteome</keyword>
<feature type="modified residue" description="4-aspartylphosphate" evidence="2">
    <location>
        <position position="60"/>
    </location>
</feature>
<dbReference type="InterPro" id="IPR011006">
    <property type="entry name" value="CheY-like_superfamily"/>
</dbReference>
<dbReference type="GO" id="GO:0000160">
    <property type="term" value="P:phosphorelay signal transduction system"/>
    <property type="evidence" value="ECO:0007669"/>
    <property type="project" value="InterPro"/>
</dbReference>
<protein>
    <submittedName>
        <fullName evidence="4">Putative response regulator receiver protein</fullName>
    </submittedName>
</protein>
<evidence type="ECO:0000313" key="4">
    <source>
        <dbReference type="EMBL" id="BAM04959.1"/>
    </source>
</evidence>
<feature type="domain" description="Response regulatory" evidence="3">
    <location>
        <begin position="11"/>
        <end position="127"/>
    </location>
</feature>
<reference evidence="4 5" key="1">
    <citation type="submission" date="2012-02" db="EMBL/GenBank/DDBJ databases">
        <title>Complete genome sequence of Phycisphaera mikurensis NBRC 102666.</title>
        <authorList>
            <person name="Ankai A."/>
            <person name="Hosoyama A."/>
            <person name="Terui Y."/>
            <person name="Sekine M."/>
            <person name="Fukai R."/>
            <person name="Kato Y."/>
            <person name="Nakamura S."/>
            <person name="Yamada-Narita S."/>
            <person name="Kawakoshi A."/>
            <person name="Fukunaga Y."/>
            <person name="Yamazaki S."/>
            <person name="Fujita N."/>
        </authorList>
    </citation>
    <scope>NUCLEOTIDE SEQUENCE [LARGE SCALE GENOMIC DNA]</scope>
    <source>
        <strain evidence="5">NBRC 102666 / KCTC 22515 / FYK2301M01</strain>
    </source>
</reference>
<dbReference type="RefSeq" id="WP_014438169.1">
    <property type="nucleotide sequence ID" value="NC_017080.1"/>
</dbReference>
<dbReference type="AlphaFoldDB" id="I0II71"/>
<dbReference type="STRING" id="1142394.PSMK_28000"/>
<name>I0II71_PHYMF</name>
<dbReference type="HOGENOM" id="CLU_000445_69_17_0"/>